<dbReference type="RefSeq" id="XP_060454391.1">
    <property type="nucleotide sequence ID" value="XM_060597504.1"/>
</dbReference>
<dbReference type="EMBL" id="AP028213">
    <property type="protein sequence ID" value="BEI89125.1"/>
    <property type="molecule type" value="Genomic_DNA"/>
</dbReference>
<proteinExistence type="predicted"/>
<dbReference type="PANTHER" id="PTHR35870:SF1">
    <property type="entry name" value="PROTEIN, PUTATIVE (AFU_ORTHOLOGUE AFUA_5G03330)-RELATED"/>
    <property type="match status" value="1"/>
</dbReference>
<evidence type="ECO:0000256" key="1">
    <source>
        <dbReference type="ARBA" id="ARBA00023002"/>
    </source>
</evidence>
<keyword evidence="1" id="KW-0560">Oxidoreductase</keyword>
<dbReference type="GeneID" id="85492996"/>
<dbReference type="Proteomes" id="UP001233271">
    <property type="component" value="Chromosome 2"/>
</dbReference>
<sequence>MLKPSQKARASVPLHPPPALAANFPSSHAKPSSYFTFTGVTHQSTEAVRRVLTENDHSYDMWGKVRFNHNHFSHSALTRYALGAPPELLQADWEQARGFLALLDPQEEGRDLEMMKGFPKKITRDNWTDKSVFGRRAAHSLYLPFFHEEVARLGIDGAIQEYLFSPAATANEGLAQTCQHNPAISSALFPPNWPQTQLKNTSGTPNKPLLGLYAEYLASPILDPGPYDSTTLINDRLKNAVTPERVVVLQDLVARWDLSDMSEAGIAARAEEVSWVAALICGATSRPGYKTRIDFFLMHLLTSSFFVPAYLNRLSKEQRRIILQTYALTLFHICSSRGRPAIYPQVAMGYPADAAGPLPRAGEGAGEHKLPMIGDGSRNQDNPWFGIVDNAMMDYDSHVPKSIRSLLHYSQLYGYKAAGSVPGAFNADGSEVVPGIGAVDGTVFVRIAGKIMQYMGWVKETAAGGDSKTGDWDRTAMGWNGAWDDETPHKVRKCNDSVWSMQALSLGRDISSVTLELKLGPEAPL</sequence>
<protein>
    <submittedName>
        <fullName evidence="2">Uncharacterized protein</fullName>
    </submittedName>
</protein>
<dbReference type="Pfam" id="PF14027">
    <property type="entry name" value="Questin_oxidase"/>
    <property type="match status" value="2"/>
</dbReference>
<evidence type="ECO:0000313" key="3">
    <source>
        <dbReference type="Proteomes" id="UP001233271"/>
    </source>
</evidence>
<dbReference type="KEGG" id="ccac:CcaHIS019_0204870"/>
<dbReference type="GO" id="GO:0016491">
    <property type="term" value="F:oxidoreductase activity"/>
    <property type="evidence" value="ECO:0007669"/>
    <property type="project" value="UniProtKB-KW"/>
</dbReference>
<accession>A0AA48I772</accession>
<reference evidence="2" key="1">
    <citation type="journal article" date="2023" name="BMC Genomics">
        <title>Chromosome-level genome assemblies of Cutaneotrichosporon spp. (Trichosporonales, Basidiomycota) reveal imbalanced evolution between nucleotide sequences and chromosome synteny.</title>
        <authorList>
            <person name="Kobayashi Y."/>
            <person name="Kayamori A."/>
            <person name="Aoki K."/>
            <person name="Shiwa Y."/>
            <person name="Matsutani M."/>
            <person name="Fujita N."/>
            <person name="Sugita T."/>
            <person name="Iwasaki W."/>
            <person name="Tanaka N."/>
            <person name="Takashima M."/>
        </authorList>
    </citation>
    <scope>NUCLEOTIDE SEQUENCE</scope>
    <source>
        <strain evidence="2">HIS019</strain>
    </source>
</reference>
<evidence type="ECO:0000313" key="2">
    <source>
        <dbReference type="EMBL" id="BEI89125.1"/>
    </source>
</evidence>
<dbReference type="PANTHER" id="PTHR35870">
    <property type="entry name" value="PROTEIN, PUTATIVE (AFU_ORTHOLOGUE AFUA_5G03330)-RELATED"/>
    <property type="match status" value="1"/>
</dbReference>
<keyword evidence="3" id="KW-1185">Reference proteome</keyword>
<name>A0AA48I772_9TREE</name>
<dbReference type="InterPro" id="IPR025337">
    <property type="entry name" value="Questin_oxidase-like"/>
</dbReference>
<organism evidence="2 3">
    <name type="scientific">Cutaneotrichosporon cavernicola</name>
    <dbReference type="NCBI Taxonomy" id="279322"/>
    <lineage>
        <taxon>Eukaryota</taxon>
        <taxon>Fungi</taxon>
        <taxon>Dikarya</taxon>
        <taxon>Basidiomycota</taxon>
        <taxon>Agaricomycotina</taxon>
        <taxon>Tremellomycetes</taxon>
        <taxon>Trichosporonales</taxon>
        <taxon>Trichosporonaceae</taxon>
        <taxon>Cutaneotrichosporon</taxon>
    </lineage>
</organism>
<gene>
    <name evidence="2" type="ORF">CcaverHIS019_0204870</name>
</gene>
<dbReference type="AlphaFoldDB" id="A0AA48I772"/>